<accession>A0ABN9T8S9</accession>
<proteinExistence type="predicted"/>
<evidence type="ECO:0000313" key="1">
    <source>
        <dbReference type="EMBL" id="CAK0841525.1"/>
    </source>
</evidence>
<sequence>MMCFSGAVMPLGALSGTRPPDTCGTMPLADISLPNNTRYIGQEVPDACTVAEWKRLLEDGRLVGEKILWARRLRCSAGGMAAEALEDADALPTQPQPVFVYGPDSVITMLDSFLSRA</sequence>
<keyword evidence="2" id="KW-1185">Reference proteome</keyword>
<evidence type="ECO:0000313" key="2">
    <source>
        <dbReference type="Proteomes" id="UP001189429"/>
    </source>
</evidence>
<dbReference type="EMBL" id="CAUYUJ010014460">
    <property type="protein sequence ID" value="CAK0841525.1"/>
    <property type="molecule type" value="Genomic_DNA"/>
</dbReference>
<name>A0ABN9T8S9_9DINO</name>
<dbReference type="Proteomes" id="UP001189429">
    <property type="component" value="Unassembled WGS sequence"/>
</dbReference>
<comment type="caution">
    <text evidence="1">The sequence shown here is derived from an EMBL/GenBank/DDBJ whole genome shotgun (WGS) entry which is preliminary data.</text>
</comment>
<organism evidence="1 2">
    <name type="scientific">Prorocentrum cordatum</name>
    <dbReference type="NCBI Taxonomy" id="2364126"/>
    <lineage>
        <taxon>Eukaryota</taxon>
        <taxon>Sar</taxon>
        <taxon>Alveolata</taxon>
        <taxon>Dinophyceae</taxon>
        <taxon>Prorocentrales</taxon>
        <taxon>Prorocentraceae</taxon>
        <taxon>Prorocentrum</taxon>
    </lineage>
</organism>
<gene>
    <name evidence="1" type="ORF">PCOR1329_LOCUS36697</name>
</gene>
<reference evidence="1" key="1">
    <citation type="submission" date="2023-10" db="EMBL/GenBank/DDBJ databases">
        <authorList>
            <person name="Chen Y."/>
            <person name="Shah S."/>
            <person name="Dougan E. K."/>
            <person name="Thang M."/>
            <person name="Chan C."/>
        </authorList>
    </citation>
    <scope>NUCLEOTIDE SEQUENCE [LARGE SCALE GENOMIC DNA]</scope>
</reference>
<protein>
    <submittedName>
        <fullName evidence="1">Uncharacterized protein</fullName>
    </submittedName>
</protein>